<name>A0A2T4JL85_9RHOB</name>
<reference evidence="3 4" key="1">
    <citation type="submission" date="2018-03" db="EMBL/GenBank/DDBJ databases">
        <title>Rhodobacter veldkampii.</title>
        <authorList>
            <person name="Meyer T.E."/>
            <person name="Miller S."/>
            <person name="Lodha T."/>
            <person name="Gandham S."/>
            <person name="Chintalapati S."/>
            <person name="Chintalapati V.R."/>
        </authorList>
    </citation>
    <scope>NUCLEOTIDE SEQUENCE [LARGE SCALE GENOMIC DNA]</scope>
    <source>
        <strain evidence="3 4">DSM 11550</strain>
    </source>
</reference>
<proteinExistence type="predicted"/>
<dbReference type="Proteomes" id="UP000241899">
    <property type="component" value="Unassembled WGS sequence"/>
</dbReference>
<feature type="transmembrane region" description="Helical" evidence="1">
    <location>
        <begin position="6"/>
        <end position="25"/>
    </location>
</feature>
<keyword evidence="1" id="KW-0812">Transmembrane</keyword>
<comment type="caution">
    <text evidence="3">The sequence shown here is derived from an EMBL/GenBank/DDBJ whole genome shotgun (WGS) entry which is preliminary data.</text>
</comment>
<organism evidence="3 4">
    <name type="scientific">Phaeovulum veldkampii DSM 11550</name>
    <dbReference type="NCBI Taxonomy" id="1185920"/>
    <lineage>
        <taxon>Bacteria</taxon>
        <taxon>Pseudomonadati</taxon>
        <taxon>Pseudomonadota</taxon>
        <taxon>Alphaproteobacteria</taxon>
        <taxon>Rhodobacterales</taxon>
        <taxon>Paracoccaceae</taxon>
        <taxon>Phaeovulum</taxon>
    </lineage>
</organism>
<dbReference type="Pfam" id="PF07885">
    <property type="entry name" value="Ion_trans_2"/>
    <property type="match status" value="1"/>
</dbReference>
<feature type="transmembrane region" description="Helical" evidence="1">
    <location>
        <begin position="108"/>
        <end position="129"/>
    </location>
</feature>
<gene>
    <name evidence="3" type="ORF">C5F46_03185</name>
</gene>
<dbReference type="InterPro" id="IPR013099">
    <property type="entry name" value="K_chnl_dom"/>
</dbReference>
<dbReference type="SUPFAM" id="SSF81324">
    <property type="entry name" value="Voltage-gated potassium channels"/>
    <property type="match status" value="1"/>
</dbReference>
<feature type="transmembrane region" description="Helical" evidence="1">
    <location>
        <begin position="46"/>
        <end position="75"/>
    </location>
</feature>
<dbReference type="OrthoDB" id="2974133at2"/>
<evidence type="ECO:0000256" key="1">
    <source>
        <dbReference type="SAM" id="Phobius"/>
    </source>
</evidence>
<protein>
    <submittedName>
        <fullName evidence="3">Metal transporter</fullName>
    </submittedName>
</protein>
<dbReference type="AlphaFoldDB" id="A0A2T4JL85"/>
<evidence type="ECO:0000313" key="3">
    <source>
        <dbReference type="EMBL" id="PTE18623.1"/>
    </source>
</evidence>
<dbReference type="Gene3D" id="1.10.287.70">
    <property type="match status" value="1"/>
</dbReference>
<keyword evidence="4" id="KW-1185">Reference proteome</keyword>
<sequence length="150" mass="16619">MVTQIALGSGLMLISILIAALSALAMEWLFSRAHDWMLREPHGPKLMAVVLLAALWVLVIMTAGVWVWAVAYLWLGIFPTVEEAVYFSLVSFTTLGYGDVLLPQEWRILGGLAAANGLLNIGLLTALLVEALRHTRLEQVQHRRSRKTVD</sequence>
<feature type="domain" description="Potassium channel" evidence="2">
    <location>
        <begin position="61"/>
        <end position="133"/>
    </location>
</feature>
<evidence type="ECO:0000313" key="4">
    <source>
        <dbReference type="Proteomes" id="UP000241899"/>
    </source>
</evidence>
<dbReference type="RefSeq" id="WP_107323919.1">
    <property type="nucleotide sequence ID" value="NZ_NHSP01000008.1"/>
</dbReference>
<accession>A0A2T4JL85</accession>
<keyword evidence="1" id="KW-0472">Membrane</keyword>
<evidence type="ECO:0000259" key="2">
    <source>
        <dbReference type="Pfam" id="PF07885"/>
    </source>
</evidence>
<dbReference type="EMBL" id="PZKF01000005">
    <property type="protein sequence ID" value="PTE18623.1"/>
    <property type="molecule type" value="Genomic_DNA"/>
</dbReference>
<keyword evidence="1" id="KW-1133">Transmembrane helix</keyword>